<dbReference type="SUPFAM" id="SSF53474">
    <property type="entry name" value="alpha/beta-Hydrolases"/>
    <property type="match status" value="1"/>
</dbReference>
<sequence>MNILYIHGLNGSLTPEKRTILEHFGTVKSPSLDYENNADSINSLYTHFKDAHIDMIIGSSMGGFAGYHLSKLLRLPCLIFNPALADRSVYQTIPTTGESSKHTLHLVLGSQDSVVNPKGTLDFLANLLHTSQDYSISIRHDLEHRIPITAFEEEVAKFMAALHI</sequence>
<dbReference type="Pfam" id="PF05728">
    <property type="entry name" value="UPF0227"/>
    <property type="match status" value="1"/>
</dbReference>
<name>A0A5C7AKF2_9FLAO</name>
<accession>A0A5C7AKF2</accession>
<reference evidence="1 2" key="1">
    <citation type="submission" date="2019-08" db="EMBL/GenBank/DDBJ databases">
        <title>Genome sequence of Gelidibacter salicanalis IC162T.</title>
        <authorList>
            <person name="Bowman J.P."/>
        </authorList>
    </citation>
    <scope>NUCLEOTIDE SEQUENCE [LARGE SCALE GENOMIC DNA]</scope>
    <source>
        <strain evidence="1 2">IC162</strain>
    </source>
</reference>
<comment type="caution">
    <text evidence="1">The sequence shown here is derived from an EMBL/GenBank/DDBJ whole genome shotgun (WGS) entry which is preliminary data.</text>
</comment>
<organism evidence="1 2">
    <name type="scientific">Gelidibacter salicanalis</name>
    <dbReference type="NCBI Taxonomy" id="291193"/>
    <lineage>
        <taxon>Bacteria</taxon>
        <taxon>Pseudomonadati</taxon>
        <taxon>Bacteroidota</taxon>
        <taxon>Flavobacteriia</taxon>
        <taxon>Flavobacteriales</taxon>
        <taxon>Flavobacteriaceae</taxon>
        <taxon>Gelidibacter</taxon>
    </lineage>
</organism>
<dbReference type="RefSeq" id="WP_146890667.1">
    <property type="nucleotide sequence ID" value="NZ_VORX01000002.1"/>
</dbReference>
<dbReference type="OrthoDB" id="1438136at2"/>
<dbReference type="InterPro" id="IPR008886">
    <property type="entry name" value="UPF0227/Esterase_YqiA"/>
</dbReference>
<protein>
    <recommendedName>
        <fullName evidence="3">Alpha/beta hydrolase</fullName>
    </recommendedName>
</protein>
<dbReference type="InterPro" id="IPR029058">
    <property type="entry name" value="AB_hydrolase_fold"/>
</dbReference>
<proteinExistence type="predicted"/>
<dbReference type="EMBL" id="VORX01000002">
    <property type="protein sequence ID" value="TXE09216.1"/>
    <property type="molecule type" value="Genomic_DNA"/>
</dbReference>
<gene>
    <name evidence="1" type="ORF">ES711_04595</name>
</gene>
<evidence type="ECO:0000313" key="2">
    <source>
        <dbReference type="Proteomes" id="UP000321734"/>
    </source>
</evidence>
<evidence type="ECO:0008006" key="3">
    <source>
        <dbReference type="Google" id="ProtNLM"/>
    </source>
</evidence>
<dbReference type="Gene3D" id="3.40.50.1820">
    <property type="entry name" value="alpha/beta hydrolase"/>
    <property type="match status" value="1"/>
</dbReference>
<evidence type="ECO:0000313" key="1">
    <source>
        <dbReference type="EMBL" id="TXE09216.1"/>
    </source>
</evidence>
<keyword evidence="2" id="KW-1185">Reference proteome</keyword>
<dbReference type="Proteomes" id="UP000321734">
    <property type="component" value="Unassembled WGS sequence"/>
</dbReference>
<dbReference type="AlphaFoldDB" id="A0A5C7AKF2"/>